<dbReference type="AlphaFoldDB" id="A0AAN9VEX5"/>
<dbReference type="Proteomes" id="UP001378592">
    <property type="component" value="Unassembled WGS sequence"/>
</dbReference>
<name>A0AAN9VEX5_9ORTH</name>
<sequence>MCSEESGASSRGSAFMIPCCNAITHSFAGEYRRAYKRTLKMCCLLVIFMIRKWNPICTYAAAEVPKFLKLHYHQSHQFFFR</sequence>
<protein>
    <submittedName>
        <fullName evidence="1">Uncharacterized protein</fullName>
    </submittedName>
</protein>
<keyword evidence="2" id="KW-1185">Reference proteome</keyword>
<proteinExistence type="predicted"/>
<dbReference type="EMBL" id="JAZDUA010000359">
    <property type="protein sequence ID" value="KAK7793814.1"/>
    <property type="molecule type" value="Genomic_DNA"/>
</dbReference>
<evidence type="ECO:0000313" key="1">
    <source>
        <dbReference type="EMBL" id="KAK7793814.1"/>
    </source>
</evidence>
<reference evidence="1 2" key="1">
    <citation type="submission" date="2024-03" db="EMBL/GenBank/DDBJ databases">
        <title>The genome assembly and annotation of the cricket Gryllus longicercus Weissman &amp; Gray.</title>
        <authorList>
            <person name="Szrajer S."/>
            <person name="Gray D."/>
            <person name="Ylla G."/>
        </authorList>
    </citation>
    <scope>NUCLEOTIDE SEQUENCE [LARGE SCALE GENOMIC DNA]</scope>
    <source>
        <strain evidence="1">DAG 2021-001</strain>
        <tissue evidence="1">Whole body minus gut</tissue>
    </source>
</reference>
<organism evidence="1 2">
    <name type="scientific">Gryllus longicercus</name>
    <dbReference type="NCBI Taxonomy" id="2509291"/>
    <lineage>
        <taxon>Eukaryota</taxon>
        <taxon>Metazoa</taxon>
        <taxon>Ecdysozoa</taxon>
        <taxon>Arthropoda</taxon>
        <taxon>Hexapoda</taxon>
        <taxon>Insecta</taxon>
        <taxon>Pterygota</taxon>
        <taxon>Neoptera</taxon>
        <taxon>Polyneoptera</taxon>
        <taxon>Orthoptera</taxon>
        <taxon>Ensifera</taxon>
        <taxon>Gryllidea</taxon>
        <taxon>Grylloidea</taxon>
        <taxon>Gryllidae</taxon>
        <taxon>Gryllinae</taxon>
        <taxon>Gryllus</taxon>
    </lineage>
</organism>
<evidence type="ECO:0000313" key="2">
    <source>
        <dbReference type="Proteomes" id="UP001378592"/>
    </source>
</evidence>
<accession>A0AAN9VEX5</accession>
<gene>
    <name evidence="1" type="ORF">R5R35_014319</name>
</gene>
<comment type="caution">
    <text evidence="1">The sequence shown here is derived from an EMBL/GenBank/DDBJ whole genome shotgun (WGS) entry which is preliminary data.</text>
</comment>